<organism evidence="9">
    <name type="scientific">Amphimedon queenslandica</name>
    <name type="common">Sponge</name>
    <dbReference type="NCBI Taxonomy" id="400682"/>
    <lineage>
        <taxon>Eukaryota</taxon>
        <taxon>Metazoa</taxon>
        <taxon>Porifera</taxon>
        <taxon>Demospongiae</taxon>
        <taxon>Heteroscleromorpha</taxon>
        <taxon>Haplosclerida</taxon>
        <taxon>Niphatidae</taxon>
        <taxon>Amphimedon</taxon>
    </lineage>
</organism>
<dbReference type="PROSITE" id="PS50102">
    <property type="entry name" value="RRM"/>
    <property type="match status" value="2"/>
</dbReference>
<dbReference type="AlphaFoldDB" id="A0A1X7UQT9"/>
<feature type="compositionally biased region" description="Basic and acidic residues" evidence="7">
    <location>
        <begin position="17"/>
        <end position="30"/>
    </location>
</feature>
<dbReference type="InterPro" id="IPR035979">
    <property type="entry name" value="RBD_domain_sf"/>
</dbReference>
<evidence type="ECO:0000256" key="5">
    <source>
        <dbReference type="ARBA" id="ARBA00022884"/>
    </source>
</evidence>
<dbReference type="EnsemblMetazoa" id="Aqu2.1.29879_001">
    <property type="protein sequence ID" value="Aqu2.1.29879_001"/>
    <property type="gene ID" value="Aqu2.1.29879"/>
</dbReference>
<dbReference type="Proteomes" id="UP000007879">
    <property type="component" value="Unassembled WGS sequence"/>
</dbReference>
<evidence type="ECO:0000256" key="1">
    <source>
        <dbReference type="ARBA" id="ARBA00004496"/>
    </source>
</evidence>
<evidence type="ECO:0000256" key="6">
    <source>
        <dbReference type="PROSITE-ProRule" id="PRU00176"/>
    </source>
</evidence>
<dbReference type="Pfam" id="PF00076">
    <property type="entry name" value="RRM_1"/>
    <property type="match status" value="2"/>
</dbReference>
<evidence type="ECO:0000256" key="2">
    <source>
        <dbReference type="ARBA" id="ARBA00006635"/>
    </source>
</evidence>
<evidence type="ECO:0000313" key="10">
    <source>
        <dbReference type="Proteomes" id="UP000007879"/>
    </source>
</evidence>
<feature type="region of interest" description="Disordered" evidence="7">
    <location>
        <begin position="1"/>
        <end position="51"/>
    </location>
</feature>
<proteinExistence type="inferred from homology"/>
<dbReference type="eggNOG" id="KOG4205">
    <property type="taxonomic scope" value="Eukaryota"/>
</dbReference>
<comment type="subcellular location">
    <subcellularLocation>
        <location evidence="1">Cytoplasm</location>
    </subcellularLocation>
</comment>
<dbReference type="SUPFAM" id="SSF54928">
    <property type="entry name" value="RNA-binding domain, RBD"/>
    <property type="match status" value="2"/>
</dbReference>
<keyword evidence="10" id="KW-1185">Reference proteome</keyword>
<feature type="compositionally biased region" description="Polar residues" evidence="7">
    <location>
        <begin position="380"/>
        <end position="403"/>
    </location>
</feature>
<feature type="region of interest" description="Disordered" evidence="7">
    <location>
        <begin position="358"/>
        <end position="403"/>
    </location>
</feature>
<name>A0A1X7UQT9_AMPQE</name>
<reference evidence="10" key="1">
    <citation type="journal article" date="2010" name="Nature">
        <title>The Amphimedon queenslandica genome and the evolution of animal complexity.</title>
        <authorList>
            <person name="Srivastava M."/>
            <person name="Simakov O."/>
            <person name="Chapman J."/>
            <person name="Fahey B."/>
            <person name="Gauthier M.E."/>
            <person name="Mitros T."/>
            <person name="Richards G.S."/>
            <person name="Conaco C."/>
            <person name="Dacre M."/>
            <person name="Hellsten U."/>
            <person name="Larroux C."/>
            <person name="Putnam N.H."/>
            <person name="Stanke M."/>
            <person name="Adamska M."/>
            <person name="Darling A."/>
            <person name="Degnan S.M."/>
            <person name="Oakley T.H."/>
            <person name="Plachetzki D.C."/>
            <person name="Zhai Y."/>
            <person name="Adamski M."/>
            <person name="Calcino A."/>
            <person name="Cummins S.F."/>
            <person name="Goodstein D.M."/>
            <person name="Harris C."/>
            <person name="Jackson D.J."/>
            <person name="Leys S.P."/>
            <person name="Shu S."/>
            <person name="Woodcroft B.J."/>
            <person name="Vervoort M."/>
            <person name="Kosik K.S."/>
            <person name="Manning G."/>
            <person name="Degnan B.M."/>
            <person name="Rokhsar D.S."/>
        </authorList>
    </citation>
    <scope>NUCLEOTIDE SEQUENCE [LARGE SCALE GENOMIC DNA]</scope>
</reference>
<dbReference type="STRING" id="400682.A0A1X7UQT9"/>
<dbReference type="InterPro" id="IPR012677">
    <property type="entry name" value="Nucleotide-bd_a/b_plait_sf"/>
</dbReference>
<keyword evidence="3" id="KW-0963">Cytoplasm</keyword>
<dbReference type="Gene3D" id="3.30.70.330">
    <property type="match status" value="2"/>
</dbReference>
<keyword evidence="4" id="KW-0677">Repeat</keyword>
<dbReference type="InterPro" id="IPR034126">
    <property type="entry name" value="MSI_RRM2"/>
</dbReference>
<dbReference type="GO" id="GO:0005737">
    <property type="term" value="C:cytoplasm"/>
    <property type="evidence" value="ECO:0007669"/>
    <property type="project" value="UniProtKB-SubCell"/>
</dbReference>
<accession>A0A1X7UQT9</accession>
<protein>
    <recommendedName>
        <fullName evidence="8">RRM domain-containing protein</fullName>
    </recommendedName>
</protein>
<dbReference type="InParanoid" id="A0A1X7UQT9"/>
<dbReference type="EnsemblMetazoa" id="XM_003387103.3">
    <property type="protein sequence ID" value="XP_003387151.1"/>
    <property type="gene ID" value="LOC100641846"/>
</dbReference>
<evidence type="ECO:0000259" key="8">
    <source>
        <dbReference type="PROSITE" id="PS50102"/>
    </source>
</evidence>
<dbReference type="OMA" id="CILEAHA"/>
<dbReference type="OrthoDB" id="1875751at2759"/>
<dbReference type="SMART" id="SM00360">
    <property type="entry name" value="RRM"/>
    <property type="match status" value="2"/>
</dbReference>
<dbReference type="PANTHER" id="PTHR48032:SF18">
    <property type="entry name" value="RRM DOMAIN-CONTAINING PROTEIN"/>
    <property type="match status" value="1"/>
</dbReference>
<feature type="domain" description="RRM" evidence="8">
    <location>
        <begin position="146"/>
        <end position="223"/>
    </location>
</feature>
<dbReference type="InterPro" id="IPR000504">
    <property type="entry name" value="RRM_dom"/>
</dbReference>
<dbReference type="PANTHER" id="PTHR48032">
    <property type="entry name" value="RNA-BINDING PROTEIN MUSASHI HOMOLOG RBP6"/>
    <property type="match status" value="1"/>
</dbReference>
<feature type="domain" description="RRM" evidence="8">
    <location>
        <begin position="54"/>
        <end position="133"/>
    </location>
</feature>
<gene>
    <name evidence="9" type="primary">100641846</name>
</gene>
<dbReference type="GO" id="GO:0006417">
    <property type="term" value="P:regulation of translation"/>
    <property type="evidence" value="ECO:0007669"/>
    <property type="project" value="TreeGrafter"/>
</dbReference>
<reference evidence="9" key="2">
    <citation type="submission" date="2017-05" db="UniProtKB">
        <authorList>
            <consortium name="EnsemblMetazoa"/>
        </authorList>
    </citation>
    <scope>IDENTIFICATION</scope>
</reference>
<evidence type="ECO:0000256" key="3">
    <source>
        <dbReference type="ARBA" id="ARBA00022490"/>
    </source>
</evidence>
<sequence length="403" mass="43653">MPVPSKLNLREAPCGDLDDKEKVEAGRNRSDGSSSPSPPDSPPVASEDSAQQQTKLFIGALSNDTSEETLEAYFKKFGVILECTIMKDGTGKSRGFGFITFKDANSIQCILEAHAESPIIIDDKMIDPKPAVPKRGNKPTPASQIRRIFVGGLSSDTDEDDMKEFFEVFGPVEEVQLMYDKHTNRHRGFGFVTFEKVGPAAKVCSIQFHDLKKKRVEVKVAQTKEALAHQADKARAAVSYNQHNYAAGSPAAFNYSPTYPSFFPHYPMAYYGGYGYPSDHHLPSPPFYPSGYNGGPMPFFVRGAGGIPEHSPPLPLSSPDYLSDHFQGLAIISNPFMSPTGSPPHGFPVPPSSYLNGGNVVEGSYSPPTGLSPKDAANGSPVNGYTQVSNYQPSHSTQQHSSA</sequence>
<dbReference type="CDD" id="cd12323">
    <property type="entry name" value="RRM2_MSI"/>
    <property type="match status" value="1"/>
</dbReference>
<keyword evidence="5 6" id="KW-0694">RNA-binding</keyword>
<evidence type="ECO:0000256" key="7">
    <source>
        <dbReference type="SAM" id="MobiDB-lite"/>
    </source>
</evidence>
<dbReference type="KEGG" id="aqu:100641846"/>
<comment type="similarity">
    <text evidence="2">Belongs to the Musashi family.</text>
</comment>
<evidence type="ECO:0000313" key="9">
    <source>
        <dbReference type="EnsemblMetazoa" id="Aqu2.1.29879_001"/>
    </source>
</evidence>
<dbReference type="GO" id="GO:0003729">
    <property type="term" value="F:mRNA binding"/>
    <property type="evidence" value="ECO:0007669"/>
    <property type="project" value="TreeGrafter"/>
</dbReference>
<evidence type="ECO:0000256" key="4">
    <source>
        <dbReference type="ARBA" id="ARBA00022737"/>
    </source>
</evidence>